<proteinExistence type="predicted"/>
<dbReference type="KEGG" id="lgi:LOTGIDRAFT_236421"/>
<feature type="compositionally biased region" description="Acidic residues" evidence="1">
    <location>
        <begin position="239"/>
        <end position="248"/>
    </location>
</feature>
<gene>
    <name evidence="2" type="ORF">LOTGIDRAFT_236421</name>
</gene>
<evidence type="ECO:0000256" key="1">
    <source>
        <dbReference type="SAM" id="MobiDB-lite"/>
    </source>
</evidence>
<feature type="region of interest" description="Disordered" evidence="1">
    <location>
        <begin position="883"/>
        <end position="928"/>
    </location>
</feature>
<feature type="compositionally biased region" description="Basic and acidic residues" evidence="1">
    <location>
        <begin position="706"/>
        <end position="716"/>
    </location>
</feature>
<feature type="region of interest" description="Disordered" evidence="1">
    <location>
        <begin position="99"/>
        <end position="248"/>
    </location>
</feature>
<reference evidence="2 3" key="1">
    <citation type="journal article" date="2013" name="Nature">
        <title>Insights into bilaterian evolution from three spiralian genomes.</title>
        <authorList>
            <person name="Simakov O."/>
            <person name="Marletaz F."/>
            <person name="Cho S.J."/>
            <person name="Edsinger-Gonzales E."/>
            <person name="Havlak P."/>
            <person name="Hellsten U."/>
            <person name="Kuo D.H."/>
            <person name="Larsson T."/>
            <person name="Lv J."/>
            <person name="Arendt D."/>
            <person name="Savage R."/>
            <person name="Osoegawa K."/>
            <person name="de Jong P."/>
            <person name="Grimwood J."/>
            <person name="Chapman J.A."/>
            <person name="Shapiro H."/>
            <person name="Aerts A."/>
            <person name="Otillar R.P."/>
            <person name="Terry A.Y."/>
            <person name="Boore J.L."/>
            <person name="Grigoriev I.V."/>
            <person name="Lindberg D.R."/>
            <person name="Seaver E.C."/>
            <person name="Weisblat D.A."/>
            <person name="Putnam N.H."/>
            <person name="Rokhsar D.S."/>
        </authorList>
    </citation>
    <scope>NUCLEOTIDE SEQUENCE [LARGE SCALE GENOMIC DNA]</scope>
</reference>
<accession>V3ZHQ6</accession>
<evidence type="ECO:0000313" key="2">
    <source>
        <dbReference type="EMBL" id="ESO83747.1"/>
    </source>
</evidence>
<sequence>MDPKFHLDLDPEIIEQCDEIRAIASKKWTNASSVSLAKLDQIKTKVYTIGFNDAGSLRPPSCLSNQRDKENKPLVEEFKTEPQLLTLDYQKTAWGSNSSIPELLKQQSNRTRPVTSNTQSRTRPWSGKRPSTTSGVTKPSIGPSKPDLTAPISVRGTKCDPTTGKVLTPHIEDDWSQNNSNGFRSERYQDSPRAPVPSPDIIQDKVDGRRSGRRSPLVLLRKPTPEPLHLQLPSMGSLSDEENDDDDDLDTERLLEKATVFSSKSNNDLLNGSSEFRYSHDLDIADRERKRSEVIGKVTEAFGETMNGETEKSHKSSNVLIREDRNKIIDISPRQPNTRSRPVSAAKKRADQKIVQKANLSKTNGHGVDSDRSRTSRQSSSESEHVDPISVLVRIPAEQNEDSVQRGKLSSNKLRVDSDSSNGSGTQKPVSPITVINIGSCEQTAIPESNRGFRSVSPKRLATGQRPVTPAATIVTVDYGDDTSRPCELAPAEDLSKYDNSAKNYLDAGDGHKSRPASSRLNHYEKSLRSSTNEKVFKTTKTLEFDPTGAKDTSVKSVLDGECYKPTEPKSVSGEQLKKLKQTRPPTVTRKSCKIKSPPPTGDEVSTLNVVENLPHDVSYKGASFKINDPNFESKSYFDPYIGVKFLMFRQKTGNIRTVPINIKIKTEGLEAELVQPKISYARAKSAPVRPKWHSAKKGRSLYGSEEEKPKITKEKKPVNPEDILNIVSKNPDLEKFESQEKRECQYMKDKLARNGINVTTATLERALYPPTGKTLYYYFRALYPPTGKTLYYYFRALYPPTGKTLYYYFRALYPLIGKTLYYYFRALYPPTELYILLLSFISPYCLLSHPRVWMPENYKRFKEAEKQLERANHMLWLQKREEERDDPGFKPIKPKPKSLLTTRKATKSAKKRKKVKKPTLKRSQSFG</sequence>
<feature type="region of interest" description="Disordered" evidence="1">
    <location>
        <begin position="696"/>
        <end position="716"/>
    </location>
</feature>
<dbReference type="GeneID" id="20250145"/>
<dbReference type="HOGENOM" id="CLU_315050_0_0_1"/>
<feature type="compositionally biased region" description="Polar residues" evidence="1">
    <location>
        <begin position="99"/>
        <end position="137"/>
    </location>
</feature>
<dbReference type="OMA" id="QFATRDW"/>
<protein>
    <submittedName>
        <fullName evidence="2">Uncharacterized protein</fullName>
    </submittedName>
</protein>
<keyword evidence="3" id="KW-1185">Reference proteome</keyword>
<dbReference type="RefSeq" id="XP_009065533.1">
    <property type="nucleotide sequence ID" value="XM_009067285.1"/>
</dbReference>
<feature type="region of interest" description="Disordered" evidence="1">
    <location>
        <begin position="506"/>
        <end position="532"/>
    </location>
</feature>
<dbReference type="EMBL" id="KB203598">
    <property type="protein sequence ID" value="ESO83747.1"/>
    <property type="molecule type" value="Genomic_DNA"/>
</dbReference>
<dbReference type="OrthoDB" id="6131709at2759"/>
<dbReference type="Proteomes" id="UP000030746">
    <property type="component" value="Unassembled WGS sequence"/>
</dbReference>
<dbReference type="CTD" id="20250145"/>
<feature type="region of interest" description="Disordered" evidence="1">
    <location>
        <begin position="323"/>
        <end position="431"/>
    </location>
</feature>
<feature type="compositionally biased region" description="Polar residues" evidence="1">
    <location>
        <begin position="408"/>
        <end position="429"/>
    </location>
</feature>
<feature type="region of interest" description="Disordered" evidence="1">
    <location>
        <begin position="578"/>
        <end position="604"/>
    </location>
</feature>
<dbReference type="AlphaFoldDB" id="V3ZHQ6"/>
<name>V3ZHQ6_LOTGI</name>
<evidence type="ECO:0000313" key="3">
    <source>
        <dbReference type="Proteomes" id="UP000030746"/>
    </source>
</evidence>
<organism evidence="2 3">
    <name type="scientific">Lottia gigantea</name>
    <name type="common">Giant owl limpet</name>
    <dbReference type="NCBI Taxonomy" id="225164"/>
    <lineage>
        <taxon>Eukaryota</taxon>
        <taxon>Metazoa</taxon>
        <taxon>Spiralia</taxon>
        <taxon>Lophotrochozoa</taxon>
        <taxon>Mollusca</taxon>
        <taxon>Gastropoda</taxon>
        <taxon>Patellogastropoda</taxon>
        <taxon>Lottioidea</taxon>
        <taxon>Lottiidae</taxon>
        <taxon>Lottia</taxon>
    </lineage>
</organism>
<feature type="compositionally biased region" description="Basic residues" evidence="1">
    <location>
        <begin position="905"/>
        <end position="921"/>
    </location>
</feature>